<organism evidence="7">
    <name type="scientific">Vecturithrix granuli</name>
    <dbReference type="NCBI Taxonomy" id="1499967"/>
    <lineage>
        <taxon>Bacteria</taxon>
        <taxon>Candidatus Moduliflexota</taxon>
        <taxon>Candidatus Vecturitrichia</taxon>
        <taxon>Candidatus Vecturitrichales</taxon>
        <taxon>Candidatus Vecturitrichaceae</taxon>
        <taxon>Candidatus Vecturithrix</taxon>
    </lineage>
</organism>
<evidence type="ECO:0000313" key="7">
    <source>
        <dbReference type="EMBL" id="GAK60105.1"/>
    </source>
</evidence>
<dbReference type="GO" id="GO:0005886">
    <property type="term" value="C:plasma membrane"/>
    <property type="evidence" value="ECO:0007669"/>
    <property type="project" value="UniProtKB-SubCell"/>
</dbReference>
<evidence type="ECO:0000256" key="4">
    <source>
        <dbReference type="ARBA" id="ARBA00023136"/>
    </source>
</evidence>
<name>A0A081C6A0_VECG1</name>
<dbReference type="InterPro" id="IPR035906">
    <property type="entry name" value="MetI-like_sf"/>
</dbReference>
<comment type="subcellular location">
    <subcellularLocation>
        <location evidence="5">Cell membrane</location>
        <topology evidence="5">Multi-pass membrane protein</topology>
    </subcellularLocation>
    <subcellularLocation>
        <location evidence="1">Membrane</location>
        <topology evidence="1">Multi-pass membrane protein</topology>
    </subcellularLocation>
</comment>
<feature type="transmembrane region" description="Helical" evidence="5">
    <location>
        <begin position="289"/>
        <end position="310"/>
    </location>
</feature>
<evidence type="ECO:0000313" key="8">
    <source>
        <dbReference type="Proteomes" id="UP000030661"/>
    </source>
</evidence>
<accession>A0A081C6A0</accession>
<dbReference type="HOGENOM" id="CLU_016047_0_3_0"/>
<feature type="domain" description="ABC transmembrane type-1" evidence="6">
    <location>
        <begin position="94"/>
        <end position="303"/>
    </location>
</feature>
<keyword evidence="2 5" id="KW-0812">Transmembrane</keyword>
<keyword evidence="8" id="KW-1185">Reference proteome</keyword>
<dbReference type="CDD" id="cd06261">
    <property type="entry name" value="TM_PBP2"/>
    <property type="match status" value="1"/>
</dbReference>
<evidence type="ECO:0000256" key="2">
    <source>
        <dbReference type="ARBA" id="ARBA00022692"/>
    </source>
</evidence>
<dbReference type="SUPFAM" id="SSF161098">
    <property type="entry name" value="MetI-like"/>
    <property type="match status" value="1"/>
</dbReference>
<keyword evidence="3 5" id="KW-1133">Transmembrane helix</keyword>
<dbReference type="PROSITE" id="PS50928">
    <property type="entry name" value="ABC_TM1"/>
    <property type="match status" value="1"/>
</dbReference>
<dbReference type="InterPro" id="IPR052730">
    <property type="entry name" value="Sugar_ABC_transporter"/>
</dbReference>
<feature type="transmembrane region" description="Helical" evidence="5">
    <location>
        <begin position="225"/>
        <end position="247"/>
    </location>
</feature>
<dbReference type="Gene3D" id="1.10.3720.10">
    <property type="entry name" value="MetI-like"/>
    <property type="match status" value="1"/>
</dbReference>
<keyword evidence="5" id="KW-0813">Transport</keyword>
<gene>
    <name evidence="7" type="ORF">U27_07093</name>
</gene>
<dbReference type="eggNOG" id="COG1175">
    <property type="taxonomic scope" value="Bacteria"/>
</dbReference>
<dbReference type="GO" id="GO:0055085">
    <property type="term" value="P:transmembrane transport"/>
    <property type="evidence" value="ECO:0007669"/>
    <property type="project" value="InterPro"/>
</dbReference>
<feature type="transmembrane region" description="Helical" evidence="5">
    <location>
        <begin position="98"/>
        <end position="119"/>
    </location>
</feature>
<comment type="similarity">
    <text evidence="5">Belongs to the binding-protein-dependent transport system permease family.</text>
</comment>
<evidence type="ECO:0000259" key="6">
    <source>
        <dbReference type="PROSITE" id="PS50928"/>
    </source>
</evidence>
<evidence type="ECO:0000256" key="5">
    <source>
        <dbReference type="RuleBase" id="RU363032"/>
    </source>
</evidence>
<dbReference type="Pfam" id="PF00528">
    <property type="entry name" value="BPD_transp_1"/>
    <property type="match status" value="1"/>
</dbReference>
<dbReference type="Proteomes" id="UP000030661">
    <property type="component" value="Unassembled WGS sequence"/>
</dbReference>
<dbReference type="STRING" id="1499967.U27_07093"/>
<proteinExistence type="inferred from homology"/>
<protein>
    <submittedName>
        <fullName evidence="7">Binding-protein-dependent transport systems inner membrane component</fullName>
    </submittedName>
</protein>
<dbReference type="AlphaFoldDB" id="A0A081C6A0"/>
<feature type="transmembrane region" description="Helical" evidence="5">
    <location>
        <begin position="131"/>
        <end position="151"/>
    </location>
</feature>
<dbReference type="EMBL" id="DF820471">
    <property type="protein sequence ID" value="GAK60105.1"/>
    <property type="molecule type" value="Genomic_DNA"/>
</dbReference>
<dbReference type="PANTHER" id="PTHR43759">
    <property type="entry name" value="TREHALOSE TRANSPORT SYSTEM PERMEASE PROTEIN SUGA"/>
    <property type="match status" value="1"/>
</dbReference>
<sequence>MTPTKAATKMNSSKNTNNNSSAKIITKGVSSRNPYLPYLMILPALALTVPVLVPFFQSIYYSMTTYSLTNPVKNFIWFENYKWLLTSPDFWNSVRVSFVYTFTAVGTELLLGLLIAVLLNQEIFLAKILRPLLLMPLMIAPIIGTLMWKLMMSPEYGVLNYFLSFFGARDFQWASAANTAMFSVVLIDVWMFTPFIALLLLAGLRSMPAPPFEAAMVDGASKWFIFKNLTIPMLMPFIIIAVVFRIIDSVRQFDIIFGMTKGGPGQTLMNFQVSAYTNAFTYTRVADGAAIMLINWLIIYLISMFLVKFWRKSQDRLS</sequence>
<reference evidence="7" key="1">
    <citation type="journal article" date="2015" name="PeerJ">
        <title>First genomic representation of candidate bacterial phylum KSB3 points to enhanced environmental sensing as a trigger of wastewater bulking.</title>
        <authorList>
            <person name="Sekiguchi Y."/>
            <person name="Ohashi A."/>
            <person name="Parks D.H."/>
            <person name="Yamauchi T."/>
            <person name="Tyson G.W."/>
            <person name="Hugenholtz P."/>
        </authorList>
    </citation>
    <scope>NUCLEOTIDE SEQUENCE [LARGE SCALE GENOMIC DNA]</scope>
</reference>
<evidence type="ECO:0000256" key="1">
    <source>
        <dbReference type="ARBA" id="ARBA00004141"/>
    </source>
</evidence>
<feature type="transmembrane region" description="Helical" evidence="5">
    <location>
        <begin position="35"/>
        <end position="56"/>
    </location>
</feature>
<dbReference type="InterPro" id="IPR000515">
    <property type="entry name" value="MetI-like"/>
</dbReference>
<dbReference type="PANTHER" id="PTHR43759:SF1">
    <property type="entry name" value="GLUCOSE IMPORT SYSTEM PERMEASE PROTEIN GLCT"/>
    <property type="match status" value="1"/>
</dbReference>
<feature type="transmembrane region" description="Helical" evidence="5">
    <location>
        <begin position="171"/>
        <end position="204"/>
    </location>
</feature>
<evidence type="ECO:0000256" key="3">
    <source>
        <dbReference type="ARBA" id="ARBA00022989"/>
    </source>
</evidence>
<keyword evidence="4 5" id="KW-0472">Membrane</keyword>